<proteinExistence type="predicted"/>
<dbReference type="Proteomes" id="UP000611554">
    <property type="component" value="Unassembled WGS sequence"/>
</dbReference>
<evidence type="ECO:0000313" key="2">
    <source>
        <dbReference type="Proteomes" id="UP000611554"/>
    </source>
</evidence>
<evidence type="ECO:0000313" key="1">
    <source>
        <dbReference type="EMBL" id="GGP91976.1"/>
    </source>
</evidence>
<dbReference type="EMBL" id="BMQJ01000004">
    <property type="protein sequence ID" value="GGP91976.1"/>
    <property type="molecule type" value="Genomic_DNA"/>
</dbReference>
<accession>A0ABQ2QSX9</accession>
<sequence length="180" mass="20004">MVLVLGQGDEDERNSSTSRRLAWIGVVARYNTAGAVNKSITVDPLRECMETIMLDGHDGLLSRLSKPMREEFEQAAILGGVSECSYVLWEAVNTVLRAAHPELIGLLNWLIAQADPSVLDNNDPADHAWQEQQDTMRSLLWIAEFPHSSLAAWQRPSSRDAPYLAGLIPHPRVYNPDSLS</sequence>
<reference evidence="2" key="1">
    <citation type="journal article" date="2019" name="Int. J. Syst. Evol. Microbiol.">
        <title>The Global Catalogue of Microorganisms (GCM) 10K type strain sequencing project: providing services to taxonomists for standard genome sequencing and annotation.</title>
        <authorList>
            <consortium name="The Broad Institute Genomics Platform"/>
            <consortium name="The Broad Institute Genome Sequencing Center for Infectious Disease"/>
            <person name="Wu L."/>
            <person name="Ma J."/>
        </authorList>
    </citation>
    <scope>NUCLEOTIDE SEQUENCE [LARGE SCALE GENOMIC DNA]</scope>
    <source>
        <strain evidence="2">JCM 3115</strain>
    </source>
</reference>
<name>A0ABQ2QSX9_9ACTN</name>
<keyword evidence="2" id="KW-1185">Reference proteome</keyword>
<gene>
    <name evidence="1" type="ORF">GCM10010140_22190</name>
</gene>
<protein>
    <submittedName>
        <fullName evidence="1">Uncharacterized protein</fullName>
    </submittedName>
</protein>
<comment type="caution">
    <text evidence="1">The sequence shown here is derived from an EMBL/GenBank/DDBJ whole genome shotgun (WGS) entry which is preliminary data.</text>
</comment>
<organism evidence="1 2">
    <name type="scientific">Streptosporangium pseudovulgare</name>
    <dbReference type="NCBI Taxonomy" id="35765"/>
    <lineage>
        <taxon>Bacteria</taxon>
        <taxon>Bacillati</taxon>
        <taxon>Actinomycetota</taxon>
        <taxon>Actinomycetes</taxon>
        <taxon>Streptosporangiales</taxon>
        <taxon>Streptosporangiaceae</taxon>
        <taxon>Streptosporangium</taxon>
    </lineage>
</organism>
<dbReference type="RefSeq" id="WP_189246373.1">
    <property type="nucleotide sequence ID" value="NZ_BMQJ01000004.1"/>
</dbReference>